<keyword evidence="1" id="KW-0472">Membrane</keyword>
<name>A0A1H3FKS8_9BACT</name>
<dbReference type="EMBL" id="FNOV01000004">
    <property type="protein sequence ID" value="SDX90744.1"/>
    <property type="molecule type" value="Genomic_DNA"/>
</dbReference>
<dbReference type="Proteomes" id="UP000199249">
    <property type="component" value="Unassembled WGS sequence"/>
</dbReference>
<feature type="transmembrane region" description="Helical" evidence="1">
    <location>
        <begin position="99"/>
        <end position="126"/>
    </location>
</feature>
<reference evidence="3" key="1">
    <citation type="submission" date="2016-10" db="EMBL/GenBank/DDBJ databases">
        <authorList>
            <person name="Varghese N."/>
            <person name="Submissions S."/>
        </authorList>
    </citation>
    <scope>NUCLEOTIDE SEQUENCE [LARGE SCALE GENOMIC DNA]</scope>
    <source>
        <strain evidence="3">CGMCC 1.8975</strain>
    </source>
</reference>
<keyword evidence="1" id="KW-0812">Transmembrane</keyword>
<protein>
    <submittedName>
        <fullName evidence="2">Uncharacterized protein</fullName>
    </submittedName>
</protein>
<evidence type="ECO:0000313" key="3">
    <source>
        <dbReference type="Proteomes" id="UP000199249"/>
    </source>
</evidence>
<accession>A0A1H3FKS8</accession>
<keyword evidence="1" id="KW-1133">Transmembrane helix</keyword>
<sequence>MPLTPPIPMAYDAATRTKQHTSLTVGGGAVLVPLVVGGLIAGIGPETSIERGFILFLQMSGMLLVVGIVPALLFAFLREPVMRRLFNVVSQLVTPWGRAATLLIGTLVVFISYAAVAAGLFSLYMWLEGPAHRLSYWQYLTSQSDIVLGVVRIFSVCAFPWLLAALASAWYVNRDLLPGGSWQADAAG</sequence>
<keyword evidence="3" id="KW-1185">Reference proteome</keyword>
<proteinExistence type="predicted"/>
<dbReference type="OrthoDB" id="9831695at2"/>
<organism evidence="2 3">
    <name type="scientific">Hymenobacter psychrophilus</name>
    <dbReference type="NCBI Taxonomy" id="651662"/>
    <lineage>
        <taxon>Bacteria</taxon>
        <taxon>Pseudomonadati</taxon>
        <taxon>Bacteroidota</taxon>
        <taxon>Cytophagia</taxon>
        <taxon>Cytophagales</taxon>
        <taxon>Hymenobacteraceae</taxon>
        <taxon>Hymenobacter</taxon>
    </lineage>
</organism>
<feature type="transmembrane region" description="Helical" evidence="1">
    <location>
        <begin position="55"/>
        <end position="78"/>
    </location>
</feature>
<gene>
    <name evidence="2" type="ORF">SAMN04488069_10490</name>
</gene>
<dbReference type="RefSeq" id="WP_139255119.1">
    <property type="nucleotide sequence ID" value="NZ_FNOV01000004.1"/>
</dbReference>
<feature type="transmembrane region" description="Helical" evidence="1">
    <location>
        <begin position="146"/>
        <end position="172"/>
    </location>
</feature>
<evidence type="ECO:0000256" key="1">
    <source>
        <dbReference type="SAM" id="Phobius"/>
    </source>
</evidence>
<evidence type="ECO:0000313" key="2">
    <source>
        <dbReference type="EMBL" id="SDX90744.1"/>
    </source>
</evidence>
<feature type="transmembrane region" description="Helical" evidence="1">
    <location>
        <begin position="21"/>
        <end position="43"/>
    </location>
</feature>
<dbReference type="AlphaFoldDB" id="A0A1H3FKS8"/>